<evidence type="ECO:0000256" key="6">
    <source>
        <dbReference type="SAM" id="Phobius"/>
    </source>
</evidence>
<keyword evidence="5" id="KW-0408">Iron</keyword>
<organism evidence="7 8">
    <name type="scientific">Lentinula edodes</name>
    <name type="common">Shiitake mushroom</name>
    <name type="synonym">Lentinus edodes</name>
    <dbReference type="NCBI Taxonomy" id="5353"/>
    <lineage>
        <taxon>Eukaryota</taxon>
        <taxon>Fungi</taxon>
        <taxon>Dikarya</taxon>
        <taxon>Basidiomycota</taxon>
        <taxon>Agaricomycotina</taxon>
        <taxon>Agaricomycetes</taxon>
        <taxon>Agaricomycetidae</taxon>
        <taxon>Agaricales</taxon>
        <taxon>Marasmiineae</taxon>
        <taxon>Omphalotaceae</taxon>
        <taxon>Lentinula</taxon>
    </lineage>
</organism>
<dbReference type="GO" id="GO:0004497">
    <property type="term" value="F:monooxygenase activity"/>
    <property type="evidence" value="ECO:0007669"/>
    <property type="project" value="InterPro"/>
</dbReference>
<feature type="transmembrane region" description="Helical" evidence="6">
    <location>
        <begin position="6"/>
        <end position="26"/>
    </location>
</feature>
<dbReference type="Gene3D" id="1.10.630.10">
    <property type="entry name" value="Cytochrome P450"/>
    <property type="match status" value="1"/>
</dbReference>
<dbReference type="SUPFAM" id="SSF48264">
    <property type="entry name" value="Cytochrome P450"/>
    <property type="match status" value="1"/>
</dbReference>
<comment type="cofactor">
    <cofactor evidence="1">
        <name>heme</name>
        <dbReference type="ChEBI" id="CHEBI:30413"/>
    </cofactor>
</comment>
<keyword evidence="8" id="KW-1185">Reference proteome</keyword>
<dbReference type="STRING" id="5353.A0A1Q3DWF3"/>
<comment type="caution">
    <text evidence="7">The sequence shown here is derived from an EMBL/GenBank/DDBJ whole genome shotgun (WGS) entry which is preliminary data.</text>
</comment>
<dbReference type="GO" id="GO:0005506">
    <property type="term" value="F:iron ion binding"/>
    <property type="evidence" value="ECO:0007669"/>
    <property type="project" value="InterPro"/>
</dbReference>
<evidence type="ECO:0000256" key="4">
    <source>
        <dbReference type="ARBA" id="ARBA00023002"/>
    </source>
</evidence>
<keyword evidence="3" id="KW-0479">Metal-binding</keyword>
<name>A0A1Q3DWF3_LENED</name>
<dbReference type="EMBL" id="BDGU01000013">
    <property type="protein sequence ID" value="GAV99331.1"/>
    <property type="molecule type" value="Genomic_DNA"/>
</dbReference>
<evidence type="ECO:0000313" key="8">
    <source>
        <dbReference type="Proteomes" id="UP000188533"/>
    </source>
</evidence>
<evidence type="ECO:0000313" key="7">
    <source>
        <dbReference type="EMBL" id="GAV99331.1"/>
    </source>
</evidence>
<comment type="similarity">
    <text evidence="2">Belongs to the cytochrome P450 family.</text>
</comment>
<sequence>MSSSVSSPYSLGFLVVGLAWAFWILLPKYVRWRSRVAMLNAIPTVGPTGFLSGFVGTYRFFTNAKDILQEGYEKASPGRMMVEDLMKATDDQLSMIEAAAETLQVEYTLSKEVVLHPYHVAIVRTPMTRNIATRFAEVRDETVSAFADLIPAKDDWVKVPAYKTSFQIVGRTANRFFVGLPLCRDSDWLDLNTNFAVEVFISAMIINLFPSFLKPIAGHLLTRMPSSMKRATKHLAPIIEERLAREDEYGTKDWPSKPNDLISWLLDEAKAEQREVSDLITRILAIEVAAIHTTAFCNALYQLAAHPELVVPLREEVEAIVEESGWTKEGVGKMRKLDSFLKETLRFSGGGGIVNNRKVLTDFTFSDGTTVPAGTTIGVAAYMHHHDEAQYDNPYTFDAFRFYNMRNREGESIKHQTISPGPDYITFGNGRHAWTVFCCV</sequence>
<dbReference type="Pfam" id="PF00067">
    <property type="entry name" value="p450"/>
    <property type="match status" value="1"/>
</dbReference>
<keyword evidence="4" id="KW-0560">Oxidoreductase</keyword>
<feature type="transmembrane region" description="Helical" evidence="6">
    <location>
        <begin position="38"/>
        <end position="61"/>
    </location>
</feature>
<dbReference type="CDD" id="cd11041">
    <property type="entry name" value="CYP503A1-like"/>
    <property type="match status" value="1"/>
</dbReference>
<keyword evidence="6" id="KW-0812">Transmembrane</keyword>
<dbReference type="GO" id="GO:0016705">
    <property type="term" value="F:oxidoreductase activity, acting on paired donors, with incorporation or reduction of molecular oxygen"/>
    <property type="evidence" value="ECO:0007669"/>
    <property type="project" value="InterPro"/>
</dbReference>
<evidence type="ECO:0000256" key="1">
    <source>
        <dbReference type="ARBA" id="ARBA00001971"/>
    </source>
</evidence>
<accession>A0A1Q3DWF3</accession>
<evidence type="ECO:0000256" key="3">
    <source>
        <dbReference type="ARBA" id="ARBA00022723"/>
    </source>
</evidence>
<keyword evidence="6" id="KW-1133">Transmembrane helix</keyword>
<gene>
    <name evidence="7" type="ORF">LENED_000777</name>
</gene>
<evidence type="ECO:0000256" key="5">
    <source>
        <dbReference type="ARBA" id="ARBA00023004"/>
    </source>
</evidence>
<dbReference type="AlphaFoldDB" id="A0A1Q3DWF3"/>
<protein>
    <submittedName>
        <fullName evidence="7">Cytochrome p450</fullName>
    </submittedName>
</protein>
<evidence type="ECO:0000256" key="2">
    <source>
        <dbReference type="ARBA" id="ARBA00010617"/>
    </source>
</evidence>
<reference evidence="7 8" key="1">
    <citation type="submission" date="2016-08" db="EMBL/GenBank/DDBJ databases">
        <authorList>
            <consortium name="Lentinula edodes genome sequencing consortium"/>
            <person name="Sakamoto Y."/>
            <person name="Nakade K."/>
            <person name="Sato S."/>
            <person name="Yoshida Y."/>
            <person name="Miyazaki K."/>
            <person name="Natsume S."/>
            <person name="Konno N."/>
        </authorList>
    </citation>
    <scope>NUCLEOTIDE SEQUENCE [LARGE SCALE GENOMIC DNA]</scope>
    <source>
        <strain evidence="7 8">NBRC 111202</strain>
    </source>
</reference>
<dbReference type="InterPro" id="IPR036396">
    <property type="entry name" value="Cyt_P450_sf"/>
</dbReference>
<dbReference type="Proteomes" id="UP000188533">
    <property type="component" value="Unassembled WGS sequence"/>
</dbReference>
<reference evidence="7 8" key="2">
    <citation type="submission" date="2017-02" db="EMBL/GenBank/DDBJ databases">
        <title>A genome survey and senescence transcriptome analysis in Lentinula edodes.</title>
        <authorList>
            <person name="Sakamoto Y."/>
            <person name="Nakade K."/>
            <person name="Sato S."/>
            <person name="Yoshida Y."/>
            <person name="Miyazaki K."/>
            <person name="Natsume S."/>
            <person name="Konno N."/>
        </authorList>
    </citation>
    <scope>NUCLEOTIDE SEQUENCE [LARGE SCALE GENOMIC DNA]</scope>
    <source>
        <strain evidence="7 8">NBRC 111202</strain>
    </source>
</reference>
<dbReference type="GO" id="GO:0020037">
    <property type="term" value="F:heme binding"/>
    <property type="evidence" value="ECO:0007669"/>
    <property type="project" value="InterPro"/>
</dbReference>
<dbReference type="InterPro" id="IPR001128">
    <property type="entry name" value="Cyt_P450"/>
</dbReference>
<proteinExistence type="inferred from homology"/>
<keyword evidence="6" id="KW-0472">Membrane</keyword>
<dbReference type="PANTHER" id="PTHR46206">
    <property type="entry name" value="CYTOCHROME P450"/>
    <property type="match status" value="1"/>
</dbReference>